<evidence type="ECO:0000256" key="1">
    <source>
        <dbReference type="ARBA" id="ARBA00005375"/>
    </source>
</evidence>
<comment type="caution">
    <text evidence="3">The sequence shown here is derived from an EMBL/GenBank/DDBJ whole genome shotgun (WGS) entry which is preliminary data.</text>
</comment>
<organism evidence="3 4">
    <name type="scientific">Mortierella alpina</name>
    <name type="common">Oleaginous fungus</name>
    <name type="synonym">Mortierella renispora</name>
    <dbReference type="NCBI Taxonomy" id="64518"/>
    <lineage>
        <taxon>Eukaryota</taxon>
        <taxon>Fungi</taxon>
        <taxon>Fungi incertae sedis</taxon>
        <taxon>Mucoromycota</taxon>
        <taxon>Mortierellomycotina</taxon>
        <taxon>Mortierellomycetes</taxon>
        <taxon>Mortierellales</taxon>
        <taxon>Mortierellaceae</taxon>
        <taxon>Mortierella</taxon>
    </lineage>
</organism>
<dbReference type="InterPro" id="IPR000560">
    <property type="entry name" value="His_Pase_clade-2"/>
</dbReference>
<dbReference type="GO" id="GO:0016791">
    <property type="term" value="F:phosphatase activity"/>
    <property type="evidence" value="ECO:0007669"/>
    <property type="project" value="TreeGrafter"/>
</dbReference>
<evidence type="ECO:0000313" key="4">
    <source>
        <dbReference type="Proteomes" id="UP000717515"/>
    </source>
</evidence>
<dbReference type="PANTHER" id="PTHR11567:SF110">
    <property type="entry name" value="2-PHOSPHOXYLOSE PHOSPHATASE 1"/>
    <property type="match status" value="1"/>
</dbReference>
<comment type="similarity">
    <text evidence="1">Belongs to the histidine acid phosphatase family.</text>
</comment>
<sequence length="472" mass="52635">VLVLAVVAKNAIAVPHYCQADRPDLSTYPEPKIEGSVLSNAQLFIRHGDRTPVRTTKQDNDLHWECSSSSTYTTSVFKSLLPAQAVMRNGQMRLKAPSSRKAPHAKEKVVLPDSSSFSASMWKGSCATGQLTPLGAEQMNKLGQALRQIYVDHLKFLPIEFLPSSMYIRSTDVWRTKQSVENLMVGLYGMAALSQGLPPPILNIYTLPRKVDYLSMNKNQCPRIDELDWSISDQSLVLRAMKDQVHDFKHLVQALTDTDEDFHGLMDAILPRLCHGLPLQCEPTYSDDDDDDDTEYVGEDPQQPLCVTEDIVSRVVEVIGLKNAETRRDAPGVRELLQLGMGPLVSEIRQHLVEASEGPKGGDQERFRIYSGHDSTLAPLLGLLDSADMHWPVYVSASKVGATNLIFELWSSPLDGDFMRVLHNGKVLETKTGWCDLGWCPFKTFVDYLGGFIIEDLASSCETEDSYEDDDE</sequence>
<evidence type="ECO:0000256" key="2">
    <source>
        <dbReference type="ARBA" id="ARBA00022801"/>
    </source>
</evidence>
<proteinExistence type="inferred from homology"/>
<dbReference type="PANTHER" id="PTHR11567">
    <property type="entry name" value="ACID PHOSPHATASE-RELATED"/>
    <property type="match status" value="1"/>
</dbReference>
<evidence type="ECO:0000313" key="3">
    <source>
        <dbReference type="EMBL" id="KAG9320254.1"/>
    </source>
</evidence>
<name>A0A9P7ZXU4_MORAP</name>
<dbReference type="Pfam" id="PF00328">
    <property type="entry name" value="His_Phos_2"/>
    <property type="match status" value="1"/>
</dbReference>
<evidence type="ECO:0008006" key="5">
    <source>
        <dbReference type="Google" id="ProtNLM"/>
    </source>
</evidence>
<dbReference type="SUPFAM" id="SSF53254">
    <property type="entry name" value="Phosphoglycerate mutase-like"/>
    <property type="match status" value="1"/>
</dbReference>
<dbReference type="Proteomes" id="UP000717515">
    <property type="component" value="Unassembled WGS sequence"/>
</dbReference>
<gene>
    <name evidence="3" type="ORF">KVV02_005031</name>
</gene>
<dbReference type="InterPro" id="IPR050645">
    <property type="entry name" value="Histidine_acid_phosphatase"/>
</dbReference>
<dbReference type="InterPro" id="IPR029033">
    <property type="entry name" value="His_PPase_superfam"/>
</dbReference>
<dbReference type="EMBL" id="JAIFTL010000310">
    <property type="protein sequence ID" value="KAG9320254.1"/>
    <property type="molecule type" value="Genomic_DNA"/>
</dbReference>
<keyword evidence="2" id="KW-0378">Hydrolase</keyword>
<dbReference type="AlphaFoldDB" id="A0A9P7ZXU4"/>
<accession>A0A9P7ZXU4</accession>
<feature type="non-terminal residue" evidence="3">
    <location>
        <position position="1"/>
    </location>
</feature>
<reference evidence="3" key="1">
    <citation type="submission" date="2021-07" db="EMBL/GenBank/DDBJ databases">
        <title>Draft genome of Mortierella alpina, strain LL118, isolated from an aspen leaf litter sample.</title>
        <authorList>
            <person name="Yang S."/>
            <person name="Vinatzer B.A."/>
        </authorList>
    </citation>
    <scope>NUCLEOTIDE SEQUENCE</scope>
    <source>
        <strain evidence="3">LL118</strain>
    </source>
</reference>
<protein>
    <recommendedName>
        <fullName evidence="5">Acid phosphatase</fullName>
    </recommendedName>
</protein>
<dbReference type="Gene3D" id="3.40.50.1240">
    <property type="entry name" value="Phosphoglycerate mutase-like"/>
    <property type="match status" value="1"/>
</dbReference>
<dbReference type="CDD" id="cd07061">
    <property type="entry name" value="HP_HAP_like"/>
    <property type="match status" value="1"/>
</dbReference>